<evidence type="ECO:0000256" key="4">
    <source>
        <dbReference type="ARBA" id="ARBA00022989"/>
    </source>
</evidence>
<dbReference type="PROSITE" id="PS50895">
    <property type="entry name" value="SURF1"/>
    <property type="match status" value="1"/>
</dbReference>
<proteinExistence type="inferred from homology"/>
<dbReference type="PANTHER" id="PTHR23427:SF2">
    <property type="entry name" value="SURFEIT LOCUS PROTEIN 1"/>
    <property type="match status" value="1"/>
</dbReference>
<dbReference type="PANTHER" id="PTHR23427">
    <property type="entry name" value="SURFEIT LOCUS PROTEIN"/>
    <property type="match status" value="1"/>
</dbReference>
<comment type="caution">
    <text evidence="6">Lacks conserved residue(s) required for the propagation of feature annotation.</text>
</comment>
<dbReference type="InterPro" id="IPR045214">
    <property type="entry name" value="Surf1/Surf4"/>
</dbReference>
<dbReference type="STRING" id="1365950.SAMN05428963_102325"/>
<reference evidence="7 8" key="1">
    <citation type="submission" date="2017-02" db="EMBL/GenBank/DDBJ databases">
        <authorList>
            <person name="Peterson S.W."/>
        </authorList>
    </citation>
    <scope>NUCLEOTIDE SEQUENCE [LARGE SCALE GENOMIC DNA]</scope>
    <source>
        <strain evidence="7 8">USBA 369</strain>
    </source>
</reference>
<accession>A0A1T4MX92</accession>
<keyword evidence="5 6" id="KW-0472">Membrane</keyword>
<sequence>MPRGRLWLLVALGAVLFGILCGLGTWQVERLHWKETLLANIDARMHAAPTTLAGIAAIYDDSGDIDYWPVTVSGRFLHEDERYFLATRDGEPGWDVYTPLLLDDSHAVFVNRGFVPDALRDPARRPEGQVEGDVTVTGLARSVPHEKANMFVPDNAPEKNQFFWRSLSDMEKGLHLSPTVHIEPFFIDAGQGAAPGGYPIGGATIVDIPNNHLQYAITWFGLAAVLLVMIGALLIQQWRR</sequence>
<evidence type="ECO:0000256" key="3">
    <source>
        <dbReference type="ARBA" id="ARBA00022692"/>
    </source>
</evidence>
<evidence type="ECO:0000256" key="1">
    <source>
        <dbReference type="ARBA" id="ARBA00004370"/>
    </source>
</evidence>
<dbReference type="GO" id="GO:0005886">
    <property type="term" value="C:plasma membrane"/>
    <property type="evidence" value="ECO:0007669"/>
    <property type="project" value="UniProtKB-SubCell"/>
</dbReference>
<evidence type="ECO:0000313" key="7">
    <source>
        <dbReference type="EMBL" id="SJZ71405.1"/>
    </source>
</evidence>
<keyword evidence="6" id="KW-1003">Cell membrane</keyword>
<dbReference type="Pfam" id="PF02104">
    <property type="entry name" value="SURF1"/>
    <property type="match status" value="1"/>
</dbReference>
<protein>
    <recommendedName>
        <fullName evidence="6">SURF1-like protein</fullName>
    </recommendedName>
</protein>
<dbReference type="Proteomes" id="UP000190135">
    <property type="component" value="Unassembled WGS sequence"/>
</dbReference>
<keyword evidence="4 6" id="KW-1133">Transmembrane helix</keyword>
<name>A0A1T4MX92_9HYPH</name>
<evidence type="ECO:0000256" key="2">
    <source>
        <dbReference type="ARBA" id="ARBA00007165"/>
    </source>
</evidence>
<feature type="transmembrane region" description="Helical" evidence="6">
    <location>
        <begin position="216"/>
        <end position="235"/>
    </location>
</feature>
<evidence type="ECO:0000256" key="5">
    <source>
        <dbReference type="ARBA" id="ARBA00023136"/>
    </source>
</evidence>
<evidence type="ECO:0000313" key="8">
    <source>
        <dbReference type="Proteomes" id="UP000190135"/>
    </source>
</evidence>
<dbReference type="OrthoDB" id="6079986at2"/>
<comment type="subcellular location">
    <subcellularLocation>
        <location evidence="6">Cell membrane</location>
        <topology evidence="6">Multi-pass membrane protein</topology>
    </subcellularLocation>
    <subcellularLocation>
        <location evidence="1">Membrane</location>
    </subcellularLocation>
</comment>
<keyword evidence="3 6" id="KW-0812">Transmembrane</keyword>
<comment type="similarity">
    <text evidence="2 6">Belongs to the SURF1 family.</text>
</comment>
<dbReference type="EMBL" id="FUXL01000002">
    <property type="protein sequence ID" value="SJZ71405.1"/>
    <property type="molecule type" value="Genomic_DNA"/>
</dbReference>
<evidence type="ECO:0000256" key="6">
    <source>
        <dbReference type="RuleBase" id="RU363076"/>
    </source>
</evidence>
<gene>
    <name evidence="7" type="ORF">SAMN05428963_102325</name>
</gene>
<dbReference type="InterPro" id="IPR002994">
    <property type="entry name" value="Surf1/Shy1"/>
</dbReference>
<dbReference type="CDD" id="cd06662">
    <property type="entry name" value="SURF1"/>
    <property type="match status" value="1"/>
</dbReference>
<keyword evidence="8" id="KW-1185">Reference proteome</keyword>
<dbReference type="AlphaFoldDB" id="A0A1T4MX92"/>
<organism evidence="7 8">
    <name type="scientific">Consotaella salsifontis</name>
    <dbReference type="NCBI Taxonomy" id="1365950"/>
    <lineage>
        <taxon>Bacteria</taxon>
        <taxon>Pseudomonadati</taxon>
        <taxon>Pseudomonadota</taxon>
        <taxon>Alphaproteobacteria</taxon>
        <taxon>Hyphomicrobiales</taxon>
        <taxon>Aurantimonadaceae</taxon>
        <taxon>Consotaella</taxon>
    </lineage>
</organism>